<keyword evidence="2" id="KW-0540">Nuclease</keyword>
<feature type="domain" description="HNH nuclease" evidence="1">
    <location>
        <begin position="163"/>
        <end position="212"/>
    </location>
</feature>
<keyword evidence="2" id="KW-0378">Hydrolase</keyword>
<evidence type="ECO:0000313" key="2">
    <source>
        <dbReference type="EMBL" id="AVK06627.1"/>
    </source>
</evidence>
<dbReference type="RefSeq" id="WP_034081660.1">
    <property type="nucleotide sequence ID" value="NZ_CP027169.1"/>
</dbReference>
<keyword evidence="3" id="KW-1185">Reference proteome</keyword>
<sequence>MAKGWSDEELAAAVKAYRHMETMQASATPYSKKQVYRDLAKRYARTEKSFEYRMQNISAVLDELGMSWLPGLKPAVNVGSEMKARLVRLLGVEALGATSVSVDLVAQRSAQGLRTAGQVAESAGAFDPTSVEDARERVYASIVRRRGQAAFRKQLLEAYGGSCAISGCEVTEILEAAHIHPYKGAHTHSVSNGLLLRADLHTLFDLGLIVIDTPSLRVKIAPALRHTEYSSWHDAALRPPKLASQRASQEALEWHRLHIGWQ</sequence>
<dbReference type="EMBL" id="CP027169">
    <property type="protein sequence ID" value="AVK06627.1"/>
    <property type="molecule type" value="Genomic_DNA"/>
</dbReference>
<accession>A0A2R3IYB7</accession>
<dbReference type="InterPro" id="IPR003615">
    <property type="entry name" value="HNH_nuc"/>
</dbReference>
<evidence type="ECO:0000313" key="3">
    <source>
        <dbReference type="Proteomes" id="UP000238390"/>
    </source>
</evidence>
<dbReference type="Pfam" id="PF13391">
    <property type="entry name" value="HNH_2"/>
    <property type="match status" value="1"/>
</dbReference>
<evidence type="ECO:0000259" key="1">
    <source>
        <dbReference type="Pfam" id="PF13391"/>
    </source>
</evidence>
<name>A0A2R3IYB7_9PSED</name>
<dbReference type="AlphaFoldDB" id="A0A2R3IYB7"/>
<protein>
    <submittedName>
        <fullName evidence="2">HNH endonuclease family protein</fullName>
    </submittedName>
</protein>
<dbReference type="GO" id="GO:0004519">
    <property type="term" value="F:endonuclease activity"/>
    <property type="evidence" value="ECO:0007669"/>
    <property type="project" value="UniProtKB-KW"/>
</dbReference>
<gene>
    <name evidence="2" type="ORF">CSB93_2130</name>
</gene>
<proteinExistence type="predicted"/>
<dbReference type="Proteomes" id="UP000238390">
    <property type="component" value="Chromosome"/>
</dbReference>
<keyword evidence="2" id="KW-0255">Endonuclease</keyword>
<organism evidence="2 3">
    <name type="scientific">Pseudomonas paraeruginosa</name>
    <dbReference type="NCBI Taxonomy" id="2994495"/>
    <lineage>
        <taxon>Bacteria</taxon>
        <taxon>Pseudomonadati</taxon>
        <taxon>Pseudomonadota</taxon>
        <taxon>Gammaproteobacteria</taxon>
        <taxon>Pseudomonadales</taxon>
        <taxon>Pseudomonadaceae</taxon>
        <taxon>Pseudomonas</taxon>
    </lineage>
</organism>
<reference evidence="2 3" key="1">
    <citation type="submission" date="2018-02" db="EMBL/GenBank/DDBJ databases">
        <title>FDA/CDC Antimicrobial Resistant Isolate Bank Genome Sequencing.</title>
        <authorList>
            <person name="Benahmed F.H."/>
            <person name="Lutgring J.D."/>
            <person name="Yoo B."/>
            <person name="Machado M."/>
            <person name="Brown A."/>
            <person name="McAllister G."/>
            <person name="Perry A."/>
            <person name="Halpin A.L."/>
            <person name="Vavikolanu K."/>
            <person name="Ott S."/>
            <person name="Zhao X."/>
            <person name="Tallon L.J."/>
            <person name="Sadzewicz L."/>
            <person name="Aluvathingal J."/>
            <person name="Nadendla S."/>
            <person name="Voskania-kordi A."/>
            <person name="Simonyan V."/>
            <person name="Patel J."/>
            <person name="Shawar R.M."/>
        </authorList>
    </citation>
    <scope>NUCLEOTIDE SEQUENCE [LARGE SCALE GENOMIC DNA]</scope>
    <source>
        <strain evidence="2 3">AR_0356</strain>
    </source>
</reference>